<reference evidence="3" key="1">
    <citation type="submission" date="2020-02" db="EMBL/GenBank/DDBJ databases">
        <authorList>
            <person name="Meier V. D."/>
        </authorList>
    </citation>
    <scope>NUCLEOTIDE SEQUENCE</scope>
    <source>
        <strain evidence="3">AVDCRST_MAG13</strain>
    </source>
</reference>
<organism evidence="3">
    <name type="scientific">uncultured Solirubrobacteraceae bacterium</name>
    <dbReference type="NCBI Taxonomy" id="1162706"/>
    <lineage>
        <taxon>Bacteria</taxon>
        <taxon>Bacillati</taxon>
        <taxon>Actinomycetota</taxon>
        <taxon>Thermoleophilia</taxon>
        <taxon>Solirubrobacterales</taxon>
        <taxon>Solirubrobacteraceae</taxon>
        <taxon>environmental samples</taxon>
    </lineage>
</organism>
<dbReference type="InterPro" id="IPR011008">
    <property type="entry name" value="Dimeric_a/b-barrel"/>
</dbReference>
<evidence type="ECO:0000256" key="1">
    <source>
        <dbReference type="ARBA" id="ARBA00007689"/>
    </source>
</evidence>
<dbReference type="Gene3D" id="3.30.70.1060">
    <property type="entry name" value="Dimeric alpha+beta barrel"/>
    <property type="match status" value="1"/>
</dbReference>
<evidence type="ECO:0000313" key="3">
    <source>
        <dbReference type="EMBL" id="CAA9467122.1"/>
    </source>
</evidence>
<evidence type="ECO:0000259" key="2">
    <source>
        <dbReference type="Pfam" id="PF03795"/>
    </source>
</evidence>
<dbReference type="Pfam" id="PF03795">
    <property type="entry name" value="YCII"/>
    <property type="match status" value="1"/>
</dbReference>
<dbReference type="EMBL" id="CADCVO010000023">
    <property type="protein sequence ID" value="CAA9467122.1"/>
    <property type="molecule type" value="Genomic_DNA"/>
</dbReference>
<proteinExistence type="inferred from homology"/>
<accession>A0A6J4RA15</accession>
<sequence length="161" mass="17504">MDGEVVRTVDQQERDPADSPKVAEVRAVRGYRRAQPGRLRVHGARCPLHPGPLPGCRSETRGMSTFTFRLIPPRPTFIQDMSDEERAVMERHAAHWQEYIASGRMVIFGPVLDGTGSWGLGVVEADSADEVRAVAAADPAVTSGTARIEVGELLTGFVRPG</sequence>
<dbReference type="SUPFAM" id="SSF54909">
    <property type="entry name" value="Dimeric alpha+beta barrel"/>
    <property type="match status" value="1"/>
</dbReference>
<comment type="similarity">
    <text evidence="1">Belongs to the YciI family.</text>
</comment>
<name>A0A6J4RA15_9ACTN</name>
<feature type="domain" description="YCII-related" evidence="2">
    <location>
        <begin position="69"/>
        <end position="150"/>
    </location>
</feature>
<dbReference type="InterPro" id="IPR005545">
    <property type="entry name" value="YCII"/>
</dbReference>
<protein>
    <recommendedName>
        <fullName evidence="2">YCII-related domain-containing protein</fullName>
    </recommendedName>
</protein>
<dbReference type="AlphaFoldDB" id="A0A6J4RA15"/>
<gene>
    <name evidence="3" type="ORF">AVDCRST_MAG13-140</name>
</gene>